<sequence>MPQAATPAGPDFPAGWLAGGAPATGNGPPPAGRSAPPLLSRLRPADSQAAQPLLAQLGLPAPVPQPVAHPAALPPLLAALSSATPAGMAHQTPPLLEMFRNPGQPAAPSPAPPAGDVLRALRLQGRS</sequence>
<proteinExistence type="predicted"/>
<dbReference type="AlphaFoldDB" id="A0A5B2TIY9"/>
<dbReference type="Proteomes" id="UP000322110">
    <property type="component" value="Unassembled WGS sequence"/>
</dbReference>
<comment type="caution">
    <text evidence="2">The sequence shown here is derived from an EMBL/GenBank/DDBJ whole genome shotgun (WGS) entry which is preliminary data.</text>
</comment>
<keyword evidence="3" id="KW-1185">Reference proteome</keyword>
<evidence type="ECO:0000313" key="3">
    <source>
        <dbReference type="Proteomes" id="UP000322110"/>
    </source>
</evidence>
<reference evidence="2 3" key="1">
    <citation type="journal article" date="2015" name="Int. J. Syst. Evol. Microbiol.">
        <title>Roseomonas oryzae sp. nov., isolated from paddy rhizosphere soil.</title>
        <authorList>
            <person name="Ramaprasad E.V."/>
            <person name="Sasikala Ch."/>
            <person name="Ramana Ch.V."/>
        </authorList>
    </citation>
    <scope>NUCLEOTIDE SEQUENCE [LARGE SCALE GENOMIC DNA]</scope>
    <source>
        <strain evidence="2 3">KCTC 42542</strain>
    </source>
</reference>
<accession>A0A5B2TIY9</accession>
<protein>
    <submittedName>
        <fullName evidence="2">Uncharacterized protein</fullName>
    </submittedName>
</protein>
<feature type="region of interest" description="Disordered" evidence="1">
    <location>
        <begin position="84"/>
        <end position="116"/>
    </location>
</feature>
<name>A0A5B2TIY9_9PROT</name>
<gene>
    <name evidence="2" type="ORF">F0Q34_01600</name>
</gene>
<evidence type="ECO:0000256" key="1">
    <source>
        <dbReference type="SAM" id="MobiDB-lite"/>
    </source>
</evidence>
<evidence type="ECO:0000313" key="2">
    <source>
        <dbReference type="EMBL" id="KAA2214446.1"/>
    </source>
</evidence>
<dbReference type="RefSeq" id="WP_149810383.1">
    <property type="nucleotide sequence ID" value="NZ_VUKA01000001.1"/>
</dbReference>
<dbReference type="EMBL" id="VUKA01000001">
    <property type="protein sequence ID" value="KAA2214446.1"/>
    <property type="molecule type" value="Genomic_DNA"/>
</dbReference>
<organism evidence="2 3">
    <name type="scientific">Teichococcus oryzae</name>
    <dbReference type="NCBI Taxonomy" id="1608942"/>
    <lineage>
        <taxon>Bacteria</taxon>
        <taxon>Pseudomonadati</taxon>
        <taxon>Pseudomonadota</taxon>
        <taxon>Alphaproteobacteria</taxon>
        <taxon>Acetobacterales</taxon>
        <taxon>Roseomonadaceae</taxon>
        <taxon>Roseomonas</taxon>
    </lineage>
</organism>
<feature type="region of interest" description="Disordered" evidence="1">
    <location>
        <begin position="1"/>
        <end position="51"/>
    </location>
</feature>